<name>A0A0F9TB88_9ZZZZ</name>
<protein>
    <submittedName>
        <fullName evidence="1">Uncharacterized protein</fullName>
    </submittedName>
</protein>
<sequence length="64" mass="7496">MYVKGDKIRIEHPTKGTFDAVYDKKIGPSTHWVKVAGKLTLNKQTYYPDDFLFINFEECKVEKL</sequence>
<comment type="caution">
    <text evidence="1">The sequence shown here is derived from an EMBL/GenBank/DDBJ whole genome shotgun (WGS) entry which is preliminary data.</text>
</comment>
<dbReference type="EMBL" id="LAZR01000296">
    <property type="protein sequence ID" value="KKN76429.1"/>
    <property type="molecule type" value="Genomic_DNA"/>
</dbReference>
<organism evidence="1">
    <name type="scientific">marine sediment metagenome</name>
    <dbReference type="NCBI Taxonomy" id="412755"/>
    <lineage>
        <taxon>unclassified sequences</taxon>
        <taxon>metagenomes</taxon>
        <taxon>ecological metagenomes</taxon>
    </lineage>
</organism>
<dbReference type="AlphaFoldDB" id="A0A0F9TB88"/>
<evidence type="ECO:0000313" key="1">
    <source>
        <dbReference type="EMBL" id="KKN76429.1"/>
    </source>
</evidence>
<accession>A0A0F9TB88</accession>
<proteinExistence type="predicted"/>
<gene>
    <name evidence="1" type="ORF">LCGC14_0371150</name>
</gene>
<reference evidence="1" key="1">
    <citation type="journal article" date="2015" name="Nature">
        <title>Complex archaea that bridge the gap between prokaryotes and eukaryotes.</title>
        <authorList>
            <person name="Spang A."/>
            <person name="Saw J.H."/>
            <person name="Jorgensen S.L."/>
            <person name="Zaremba-Niedzwiedzka K."/>
            <person name="Martijn J."/>
            <person name="Lind A.E."/>
            <person name="van Eijk R."/>
            <person name="Schleper C."/>
            <person name="Guy L."/>
            <person name="Ettema T.J."/>
        </authorList>
    </citation>
    <scope>NUCLEOTIDE SEQUENCE</scope>
</reference>